<name>A0ACB8EQ15_9SAUR</name>
<keyword evidence="2" id="KW-1185">Reference proteome</keyword>
<gene>
    <name evidence="1" type="ORF">K3G42_002108</name>
</gene>
<comment type="caution">
    <text evidence="1">The sequence shown here is derived from an EMBL/GenBank/DDBJ whole genome shotgun (WGS) entry which is preliminary data.</text>
</comment>
<organism evidence="1 2">
    <name type="scientific">Sphaerodactylus townsendi</name>
    <dbReference type="NCBI Taxonomy" id="933632"/>
    <lineage>
        <taxon>Eukaryota</taxon>
        <taxon>Metazoa</taxon>
        <taxon>Chordata</taxon>
        <taxon>Craniata</taxon>
        <taxon>Vertebrata</taxon>
        <taxon>Euteleostomi</taxon>
        <taxon>Lepidosauria</taxon>
        <taxon>Squamata</taxon>
        <taxon>Bifurcata</taxon>
        <taxon>Gekkota</taxon>
        <taxon>Sphaerodactylidae</taxon>
        <taxon>Sphaerodactylus</taxon>
    </lineage>
</organism>
<dbReference type="EMBL" id="CM037620">
    <property type="protein sequence ID" value="KAH7994319.1"/>
    <property type="molecule type" value="Genomic_DNA"/>
</dbReference>
<proteinExistence type="predicted"/>
<evidence type="ECO:0000313" key="1">
    <source>
        <dbReference type="EMBL" id="KAH7994319.1"/>
    </source>
</evidence>
<evidence type="ECO:0000313" key="2">
    <source>
        <dbReference type="Proteomes" id="UP000827872"/>
    </source>
</evidence>
<sequence length="195" mass="21156">MQDPLGVRSVFPSAARGEEGLLFPYDRLYCCQKANIVPGPNFRIPQVLSQAHARNPLDTRHQKQETKSAKKEEKRQGHSAGSAERKCTLAQGPGAREKSSPPHTHHLKEEFRPVTCPFLWSNRGEPGRHLWGRPSESTPEAGGCSSPSALCSQEGLQRAAPPPLQAAGSGILVGLGFLSEHPAKPPLQYSRSVPS</sequence>
<protein>
    <submittedName>
        <fullName evidence="1">Uncharacterized protein</fullName>
    </submittedName>
</protein>
<accession>A0ACB8EQ15</accession>
<reference evidence="1" key="1">
    <citation type="submission" date="2021-08" db="EMBL/GenBank/DDBJ databases">
        <title>The first chromosome-level gecko genome reveals the dynamic sex chromosomes of Neotropical dwarf geckos (Sphaerodactylidae: Sphaerodactylus).</title>
        <authorList>
            <person name="Pinto B.J."/>
            <person name="Keating S.E."/>
            <person name="Gamble T."/>
        </authorList>
    </citation>
    <scope>NUCLEOTIDE SEQUENCE</scope>
    <source>
        <strain evidence="1">TG3544</strain>
    </source>
</reference>
<dbReference type="Proteomes" id="UP000827872">
    <property type="component" value="Linkage Group LG07"/>
</dbReference>